<dbReference type="OrthoDB" id="2382881at2759"/>
<accession>A0A8B6FZM3</accession>
<reference evidence="1" key="1">
    <citation type="submission" date="2018-11" db="EMBL/GenBank/DDBJ databases">
        <authorList>
            <person name="Alioto T."/>
            <person name="Alioto T."/>
        </authorList>
    </citation>
    <scope>NUCLEOTIDE SEQUENCE</scope>
</reference>
<dbReference type="EMBL" id="UYJE01007639">
    <property type="protein sequence ID" value="VDI56678.1"/>
    <property type="molecule type" value="Genomic_DNA"/>
</dbReference>
<proteinExistence type="predicted"/>
<dbReference type="Proteomes" id="UP000596742">
    <property type="component" value="Unassembled WGS sequence"/>
</dbReference>
<protein>
    <submittedName>
        <fullName evidence="1">Uncharacterized protein</fullName>
    </submittedName>
</protein>
<evidence type="ECO:0000313" key="2">
    <source>
        <dbReference type="Proteomes" id="UP000596742"/>
    </source>
</evidence>
<sequence length="213" mass="25325">MDFPDKSFPYQLYKPSKKREVFLSYGSHDNIDVDNITEKQFYPQKIPEGFLNKKISLKPCRPTLPLHEEPQIVEYPLKDRVTDPVTDERKEIVSLIHNLKYNRGIVKVKPGNTSRKSANFKCFNGLKSRLEQFNVEDENRDDIMVNDFLPKQFHHLVHLYHKYKDITEIQVYCFIILFKEKRFSPSIYYKCVHLLIVIAMVSPIMEIYSFFIN</sequence>
<keyword evidence="2" id="KW-1185">Reference proteome</keyword>
<comment type="caution">
    <text evidence="1">The sequence shown here is derived from an EMBL/GenBank/DDBJ whole genome shotgun (WGS) entry which is preliminary data.</text>
</comment>
<evidence type="ECO:0000313" key="1">
    <source>
        <dbReference type="EMBL" id="VDI56678.1"/>
    </source>
</evidence>
<organism evidence="1 2">
    <name type="scientific">Mytilus galloprovincialis</name>
    <name type="common">Mediterranean mussel</name>
    <dbReference type="NCBI Taxonomy" id="29158"/>
    <lineage>
        <taxon>Eukaryota</taxon>
        <taxon>Metazoa</taxon>
        <taxon>Spiralia</taxon>
        <taxon>Lophotrochozoa</taxon>
        <taxon>Mollusca</taxon>
        <taxon>Bivalvia</taxon>
        <taxon>Autobranchia</taxon>
        <taxon>Pteriomorphia</taxon>
        <taxon>Mytilida</taxon>
        <taxon>Mytiloidea</taxon>
        <taxon>Mytilidae</taxon>
        <taxon>Mytilinae</taxon>
        <taxon>Mytilus</taxon>
    </lineage>
</organism>
<dbReference type="AlphaFoldDB" id="A0A8B6FZM3"/>
<name>A0A8B6FZM3_MYTGA</name>
<gene>
    <name evidence="1" type="ORF">MGAL_10B001906</name>
</gene>